<evidence type="ECO:0000313" key="1">
    <source>
        <dbReference type="EMBL" id="JAE13080.1"/>
    </source>
</evidence>
<proteinExistence type="predicted"/>
<reference evidence="1" key="2">
    <citation type="journal article" date="2015" name="Data Brief">
        <title>Shoot transcriptome of the giant reed, Arundo donax.</title>
        <authorList>
            <person name="Barrero R.A."/>
            <person name="Guerrero F.D."/>
            <person name="Moolhuijzen P."/>
            <person name="Goolsby J.A."/>
            <person name="Tidwell J."/>
            <person name="Bellgard S.E."/>
            <person name="Bellgard M.I."/>
        </authorList>
    </citation>
    <scope>NUCLEOTIDE SEQUENCE</scope>
    <source>
        <tissue evidence="1">Shoot tissue taken approximately 20 cm above the soil surface</tissue>
    </source>
</reference>
<sequence length="50" mass="5814">MPEVACISKECSGMYVRPVGQQSHLKAYKLKDIRHEPAEKYQMDLRHLVV</sequence>
<dbReference type="EMBL" id="GBRH01184816">
    <property type="protein sequence ID" value="JAE13080.1"/>
    <property type="molecule type" value="Transcribed_RNA"/>
</dbReference>
<organism evidence="1">
    <name type="scientific">Arundo donax</name>
    <name type="common">Giant reed</name>
    <name type="synonym">Donax arundinaceus</name>
    <dbReference type="NCBI Taxonomy" id="35708"/>
    <lineage>
        <taxon>Eukaryota</taxon>
        <taxon>Viridiplantae</taxon>
        <taxon>Streptophyta</taxon>
        <taxon>Embryophyta</taxon>
        <taxon>Tracheophyta</taxon>
        <taxon>Spermatophyta</taxon>
        <taxon>Magnoliopsida</taxon>
        <taxon>Liliopsida</taxon>
        <taxon>Poales</taxon>
        <taxon>Poaceae</taxon>
        <taxon>PACMAD clade</taxon>
        <taxon>Arundinoideae</taxon>
        <taxon>Arundineae</taxon>
        <taxon>Arundo</taxon>
    </lineage>
</organism>
<reference evidence="1" key="1">
    <citation type="submission" date="2014-09" db="EMBL/GenBank/DDBJ databases">
        <authorList>
            <person name="Magalhaes I.L.F."/>
            <person name="Oliveira U."/>
            <person name="Santos F.R."/>
            <person name="Vidigal T.H.D.A."/>
            <person name="Brescovit A.D."/>
            <person name="Santos A.J."/>
        </authorList>
    </citation>
    <scope>NUCLEOTIDE SEQUENCE</scope>
    <source>
        <tissue evidence="1">Shoot tissue taken approximately 20 cm above the soil surface</tissue>
    </source>
</reference>
<dbReference type="AlphaFoldDB" id="A0A0A9FJ99"/>
<name>A0A0A9FJ99_ARUDO</name>
<accession>A0A0A9FJ99</accession>
<protein>
    <submittedName>
        <fullName evidence="1">Uncharacterized protein</fullName>
    </submittedName>
</protein>